<dbReference type="Proteomes" id="UP001589830">
    <property type="component" value="Unassembled WGS sequence"/>
</dbReference>
<accession>A0ABV6PZ43</accession>
<name>A0ABV6PZ43_9DEIN</name>
<proteinExistence type="predicted"/>
<evidence type="ECO:0000313" key="1">
    <source>
        <dbReference type="EMBL" id="MFC0595120.1"/>
    </source>
</evidence>
<comment type="caution">
    <text evidence="1">The sequence shown here is derived from an EMBL/GenBank/DDBJ whole genome shotgun (WGS) entry which is preliminary data.</text>
</comment>
<protein>
    <submittedName>
        <fullName evidence="1">Copper chaperone PCu(A)C</fullName>
    </submittedName>
</protein>
<reference evidence="1 2" key="1">
    <citation type="submission" date="2024-09" db="EMBL/GenBank/DDBJ databases">
        <authorList>
            <person name="Sun Q."/>
            <person name="Mori K."/>
        </authorList>
    </citation>
    <scope>NUCLEOTIDE SEQUENCE [LARGE SCALE GENOMIC DNA]</scope>
    <source>
        <strain evidence="1 2">NCAIM B.02340</strain>
    </source>
</reference>
<dbReference type="RefSeq" id="WP_188847796.1">
    <property type="nucleotide sequence ID" value="NZ_BMPJ01000021.1"/>
</dbReference>
<dbReference type="PANTHER" id="PTHR36302:SF1">
    <property type="entry name" value="COPPER CHAPERONE PCU(A)C"/>
    <property type="match status" value="1"/>
</dbReference>
<dbReference type="InterPro" id="IPR007410">
    <property type="entry name" value="LpqE-like"/>
</dbReference>
<dbReference type="PANTHER" id="PTHR36302">
    <property type="entry name" value="BLR7088 PROTEIN"/>
    <property type="match status" value="1"/>
</dbReference>
<organism evidence="1 2">
    <name type="scientific">Thermus composti</name>
    <dbReference type="NCBI Taxonomy" id="532059"/>
    <lineage>
        <taxon>Bacteria</taxon>
        <taxon>Thermotogati</taxon>
        <taxon>Deinococcota</taxon>
        <taxon>Deinococci</taxon>
        <taxon>Thermales</taxon>
        <taxon>Thermaceae</taxon>
        <taxon>Thermus</taxon>
    </lineage>
</organism>
<sequence length="144" mass="15897">MRKLGWFLLGLLGVALAQDALVGVKVAGGWVRFPARPDMTAAFLALENQSEKPFRLVGVKSEVAERVEVHETFQEMRDGKMVMGMRPVASLEVPPGGRLELRPGGYHLMLIGLKRPLQVGEKVKLVLVFQGGLRLPVDLPVEMR</sequence>
<dbReference type="EMBL" id="JBHLTW010000007">
    <property type="protein sequence ID" value="MFC0595120.1"/>
    <property type="molecule type" value="Genomic_DNA"/>
</dbReference>
<keyword evidence="2" id="KW-1185">Reference proteome</keyword>
<dbReference type="InterPro" id="IPR036182">
    <property type="entry name" value="PCuAC_sf"/>
</dbReference>
<gene>
    <name evidence="1" type="ORF">ACFFFP_02850</name>
</gene>
<dbReference type="SUPFAM" id="SSF110087">
    <property type="entry name" value="DR1885-like metal-binding protein"/>
    <property type="match status" value="1"/>
</dbReference>
<dbReference type="Pfam" id="PF04314">
    <property type="entry name" value="PCuAC"/>
    <property type="match status" value="1"/>
</dbReference>
<evidence type="ECO:0000313" key="2">
    <source>
        <dbReference type="Proteomes" id="UP001589830"/>
    </source>
</evidence>
<dbReference type="Gene3D" id="2.60.40.1890">
    <property type="entry name" value="PCu(A)C copper chaperone"/>
    <property type="match status" value="1"/>
</dbReference>
<dbReference type="InterPro" id="IPR058248">
    <property type="entry name" value="Lxx211020-like"/>
</dbReference>